<dbReference type="Gene3D" id="3.40.50.12780">
    <property type="entry name" value="N-terminal domain of ligase-like"/>
    <property type="match status" value="1"/>
</dbReference>
<dbReference type="Pfam" id="PF13193">
    <property type="entry name" value="AMP-binding_C"/>
    <property type="match status" value="1"/>
</dbReference>
<evidence type="ECO:0000256" key="1">
    <source>
        <dbReference type="ARBA" id="ARBA00001957"/>
    </source>
</evidence>
<dbReference type="NCBIfam" id="TIGR01733">
    <property type="entry name" value="AA-adenyl-dom"/>
    <property type="match status" value="1"/>
</dbReference>
<dbReference type="PROSITE" id="PS00455">
    <property type="entry name" value="AMP_BINDING"/>
    <property type="match status" value="1"/>
</dbReference>
<dbReference type="InterPro" id="IPR010071">
    <property type="entry name" value="AA_adenyl_dom"/>
</dbReference>
<dbReference type="PROSITE" id="PS50075">
    <property type="entry name" value="CARRIER"/>
    <property type="match status" value="1"/>
</dbReference>
<dbReference type="InterPro" id="IPR001242">
    <property type="entry name" value="Condensation_dom"/>
</dbReference>
<reference evidence="5 6" key="1">
    <citation type="submission" date="2019-06" db="EMBL/GenBank/DDBJ databases">
        <title>Sequencing the genomes of 1000 actinobacteria strains.</title>
        <authorList>
            <person name="Klenk H.-P."/>
        </authorList>
    </citation>
    <scope>NUCLEOTIDE SEQUENCE [LARGE SCALE GENOMIC DNA]</scope>
    <source>
        <strain evidence="5 6">DSM 42059</strain>
    </source>
</reference>
<dbReference type="InterPro" id="IPR020806">
    <property type="entry name" value="PKS_PP-bd"/>
</dbReference>
<name>A0A561UU71_9ACTN</name>
<organism evidence="5 6">
    <name type="scientific">Streptomyces brevispora</name>
    <dbReference type="NCBI Taxonomy" id="887462"/>
    <lineage>
        <taxon>Bacteria</taxon>
        <taxon>Bacillati</taxon>
        <taxon>Actinomycetota</taxon>
        <taxon>Actinomycetes</taxon>
        <taxon>Kitasatosporales</taxon>
        <taxon>Streptomycetaceae</taxon>
        <taxon>Streptomyces</taxon>
    </lineage>
</organism>
<dbReference type="GO" id="GO:0017000">
    <property type="term" value="P:antibiotic biosynthetic process"/>
    <property type="evidence" value="ECO:0007669"/>
    <property type="project" value="UniProtKB-ARBA"/>
</dbReference>
<dbReference type="InterPro" id="IPR042099">
    <property type="entry name" value="ANL_N_sf"/>
</dbReference>
<dbReference type="Proteomes" id="UP000318186">
    <property type="component" value="Unassembled WGS sequence"/>
</dbReference>
<dbReference type="OrthoDB" id="2472181at2"/>
<dbReference type="Gene3D" id="3.30.559.30">
    <property type="entry name" value="Nonribosomal peptide synthetase, condensation domain"/>
    <property type="match status" value="1"/>
</dbReference>
<gene>
    <name evidence="5" type="ORF">FHX80_111325</name>
</gene>
<dbReference type="InterPro" id="IPR000873">
    <property type="entry name" value="AMP-dep_synth/lig_dom"/>
</dbReference>
<evidence type="ECO:0000313" key="5">
    <source>
        <dbReference type="EMBL" id="TWG02913.1"/>
    </source>
</evidence>
<dbReference type="Gene3D" id="3.30.300.30">
    <property type="match status" value="1"/>
</dbReference>
<dbReference type="GO" id="GO:0003824">
    <property type="term" value="F:catalytic activity"/>
    <property type="evidence" value="ECO:0007669"/>
    <property type="project" value="InterPro"/>
</dbReference>
<dbReference type="SUPFAM" id="SSF56801">
    <property type="entry name" value="Acetyl-CoA synthetase-like"/>
    <property type="match status" value="1"/>
</dbReference>
<dbReference type="InterPro" id="IPR020845">
    <property type="entry name" value="AMP-binding_CS"/>
</dbReference>
<dbReference type="Pfam" id="PF00550">
    <property type="entry name" value="PP-binding"/>
    <property type="match status" value="1"/>
</dbReference>
<feature type="domain" description="Carrier" evidence="4">
    <location>
        <begin position="515"/>
        <end position="589"/>
    </location>
</feature>
<dbReference type="SMART" id="SM00823">
    <property type="entry name" value="PKS_PP"/>
    <property type="match status" value="1"/>
</dbReference>
<dbReference type="Pfam" id="PF00501">
    <property type="entry name" value="AMP-binding"/>
    <property type="match status" value="1"/>
</dbReference>
<dbReference type="InterPro" id="IPR045851">
    <property type="entry name" value="AMP-bd_C_sf"/>
</dbReference>
<dbReference type="CDD" id="cd05930">
    <property type="entry name" value="A_NRPS"/>
    <property type="match status" value="1"/>
</dbReference>
<dbReference type="InterPro" id="IPR009081">
    <property type="entry name" value="PP-bd_ACP"/>
</dbReference>
<dbReference type="SUPFAM" id="SSF52777">
    <property type="entry name" value="CoA-dependent acyltransferases"/>
    <property type="match status" value="2"/>
</dbReference>
<evidence type="ECO:0000256" key="3">
    <source>
        <dbReference type="ARBA" id="ARBA00022553"/>
    </source>
</evidence>
<dbReference type="GO" id="GO:0043041">
    <property type="term" value="P:amino acid activation for nonribosomal peptide biosynthetic process"/>
    <property type="evidence" value="ECO:0007669"/>
    <property type="project" value="TreeGrafter"/>
</dbReference>
<dbReference type="GO" id="GO:0005737">
    <property type="term" value="C:cytoplasm"/>
    <property type="evidence" value="ECO:0007669"/>
    <property type="project" value="TreeGrafter"/>
</dbReference>
<dbReference type="InterPro" id="IPR036736">
    <property type="entry name" value="ACP-like_sf"/>
</dbReference>
<dbReference type="PANTHER" id="PTHR45527">
    <property type="entry name" value="NONRIBOSOMAL PEPTIDE SYNTHETASE"/>
    <property type="match status" value="1"/>
</dbReference>
<protein>
    <submittedName>
        <fullName evidence="5">Amino acid adenylation domain-containing protein</fullName>
    </submittedName>
</protein>
<sequence>MTEPMGAPAMVRAHAENRPTAIALRTRHTTVTYAELWERARERAQTLAELGVRPGDTVAVRLPSGPGAVAAMLGSWLAGAVFLPIDTATPEERRSHLLGHSRAVALIDAETGPTALAAPRDGAEDDRDAMTADGPAAYLIYTSGSTGAPKGVLVGHRALAGHVTAATGLFGLDEHDTVLQFASIGFDVAQEEIWPTLAAGGTLAFHEGGVPGTDDLASLVRDLGVTVLQLPTAYWRMICSELDGAAGPSFGAVRTVVIGGENATTADARTHRRTPLAGTTLVNGYGPTETVITATAMVIAPHHNLPETGGLPIGGPVGTRVLHVLDENRLPAAPGEPGELWIGGDLLAAGYLRDPQRTRERFCPDPYTQQPGARMYRTGDLVRRYEDGTLEFLGRIDNQVKVRGHRIELDEVDRHLLDVPGVSSATAFTLDDGNGGQLLAAAVARSAQGPDPRAVREHLRGRVPGYLVPGRIAVLDRLPLTTSGKTDRRAAAAAAAELLADRAGAADTGPSDTGGEGPAPLDAVVRALRGLLQAPLLGPDDDFLAQGGDSLMAMRVCARMRALGVPMTPGDLLAGRTARAAVARAAERAAPVPVVADEPAGPLRLLPAQRRWLGDGDLPERDHFCLNALFTLDSGLPAERLALVAGALMRRHSALRTALHDDGTAELTEPAPHSAVRHVDLSAVAPQERTERLEEELAASQRSMSLSSGRVLQLLHAEIGDGTARLLLTVHHFVLDGVSMGLLVDDLEALLGGDAPESAVTGPRAVGQALQEWVRTDQARADAAVWAAASGGFAVLRPDGDGPAELPTLRTHRFRLPADATRLVTHELPALGVAPHDFALGCLVGGLAAWTGEPVHGVDVYAHSRDVAPGHLDLSRTVGYVQSTFPAVLRWEGESIAALRTALARPAALPERRYGFDALRFSSPDAAERAALDSAARPAVRLNFRGHLLRLEQRAPGAVLRPAAESFGAHRSPLQHERYLLMAEGDIVGGELELSLKYSTGHFAPERVEALAGHIDRVMRQILGPLAPAAAPTPKNVSGAAR</sequence>
<dbReference type="GO" id="GO:0008610">
    <property type="term" value="P:lipid biosynthetic process"/>
    <property type="evidence" value="ECO:0007669"/>
    <property type="project" value="UniProtKB-ARBA"/>
</dbReference>
<comment type="caution">
    <text evidence="5">The sequence shown here is derived from an EMBL/GenBank/DDBJ whole genome shotgun (WGS) entry which is preliminary data.</text>
</comment>
<evidence type="ECO:0000259" key="4">
    <source>
        <dbReference type="PROSITE" id="PS50075"/>
    </source>
</evidence>
<dbReference type="GO" id="GO:0044550">
    <property type="term" value="P:secondary metabolite biosynthetic process"/>
    <property type="evidence" value="ECO:0007669"/>
    <property type="project" value="TreeGrafter"/>
</dbReference>
<comment type="cofactor">
    <cofactor evidence="1">
        <name>pantetheine 4'-phosphate</name>
        <dbReference type="ChEBI" id="CHEBI:47942"/>
    </cofactor>
</comment>
<proteinExistence type="predicted"/>
<evidence type="ECO:0000256" key="2">
    <source>
        <dbReference type="ARBA" id="ARBA00022450"/>
    </source>
</evidence>
<accession>A0A561UU71</accession>
<dbReference type="GO" id="GO:0031177">
    <property type="term" value="F:phosphopantetheine binding"/>
    <property type="evidence" value="ECO:0007669"/>
    <property type="project" value="InterPro"/>
</dbReference>
<dbReference type="InterPro" id="IPR023213">
    <property type="entry name" value="CAT-like_dom_sf"/>
</dbReference>
<dbReference type="InterPro" id="IPR025110">
    <property type="entry name" value="AMP-bd_C"/>
</dbReference>
<keyword evidence="2" id="KW-0596">Phosphopantetheine</keyword>
<dbReference type="Gene3D" id="3.30.559.10">
    <property type="entry name" value="Chloramphenicol acetyltransferase-like domain"/>
    <property type="match status" value="1"/>
</dbReference>
<dbReference type="PANTHER" id="PTHR45527:SF1">
    <property type="entry name" value="FATTY ACID SYNTHASE"/>
    <property type="match status" value="1"/>
</dbReference>
<evidence type="ECO:0000313" key="6">
    <source>
        <dbReference type="Proteomes" id="UP000318186"/>
    </source>
</evidence>
<dbReference type="RefSeq" id="WP_145763343.1">
    <property type="nucleotide sequence ID" value="NZ_VIWW01000001.1"/>
</dbReference>
<keyword evidence="3" id="KW-0597">Phosphoprotein</keyword>
<dbReference type="EMBL" id="VIWW01000001">
    <property type="protein sequence ID" value="TWG02913.1"/>
    <property type="molecule type" value="Genomic_DNA"/>
</dbReference>
<dbReference type="Gene3D" id="1.10.1200.10">
    <property type="entry name" value="ACP-like"/>
    <property type="match status" value="1"/>
</dbReference>
<dbReference type="AlphaFoldDB" id="A0A561UU71"/>
<dbReference type="Pfam" id="PF00668">
    <property type="entry name" value="Condensation"/>
    <property type="match status" value="1"/>
</dbReference>
<dbReference type="SUPFAM" id="SSF47336">
    <property type="entry name" value="ACP-like"/>
    <property type="match status" value="1"/>
</dbReference>